<evidence type="ECO:0000313" key="1">
    <source>
        <dbReference type="EMBL" id="TFK57825.1"/>
    </source>
</evidence>
<protein>
    <submittedName>
        <fullName evidence="1">Uncharacterized protein</fullName>
    </submittedName>
</protein>
<reference evidence="1 2" key="1">
    <citation type="journal article" date="2019" name="Nat. Ecol. Evol.">
        <title>Megaphylogeny resolves global patterns of mushroom evolution.</title>
        <authorList>
            <person name="Varga T."/>
            <person name="Krizsan K."/>
            <person name="Foldi C."/>
            <person name="Dima B."/>
            <person name="Sanchez-Garcia M."/>
            <person name="Sanchez-Ramirez S."/>
            <person name="Szollosi G.J."/>
            <person name="Szarkandi J.G."/>
            <person name="Papp V."/>
            <person name="Albert L."/>
            <person name="Andreopoulos W."/>
            <person name="Angelini C."/>
            <person name="Antonin V."/>
            <person name="Barry K.W."/>
            <person name="Bougher N.L."/>
            <person name="Buchanan P."/>
            <person name="Buyck B."/>
            <person name="Bense V."/>
            <person name="Catcheside P."/>
            <person name="Chovatia M."/>
            <person name="Cooper J."/>
            <person name="Damon W."/>
            <person name="Desjardin D."/>
            <person name="Finy P."/>
            <person name="Geml J."/>
            <person name="Haridas S."/>
            <person name="Hughes K."/>
            <person name="Justo A."/>
            <person name="Karasinski D."/>
            <person name="Kautmanova I."/>
            <person name="Kiss B."/>
            <person name="Kocsube S."/>
            <person name="Kotiranta H."/>
            <person name="LaButti K.M."/>
            <person name="Lechner B.E."/>
            <person name="Liimatainen K."/>
            <person name="Lipzen A."/>
            <person name="Lukacs Z."/>
            <person name="Mihaltcheva S."/>
            <person name="Morgado L.N."/>
            <person name="Niskanen T."/>
            <person name="Noordeloos M.E."/>
            <person name="Ohm R.A."/>
            <person name="Ortiz-Santana B."/>
            <person name="Ovrebo C."/>
            <person name="Racz N."/>
            <person name="Riley R."/>
            <person name="Savchenko A."/>
            <person name="Shiryaev A."/>
            <person name="Soop K."/>
            <person name="Spirin V."/>
            <person name="Szebenyi C."/>
            <person name="Tomsovsky M."/>
            <person name="Tulloss R.E."/>
            <person name="Uehling J."/>
            <person name="Grigoriev I.V."/>
            <person name="Vagvolgyi C."/>
            <person name="Papp T."/>
            <person name="Martin F.M."/>
            <person name="Miettinen O."/>
            <person name="Hibbett D.S."/>
            <person name="Nagy L.G."/>
        </authorList>
    </citation>
    <scope>NUCLEOTIDE SEQUENCE [LARGE SCALE GENOMIC DNA]</scope>
    <source>
        <strain evidence="1 2">NL-1719</strain>
    </source>
</reference>
<dbReference type="Proteomes" id="UP000308600">
    <property type="component" value="Unassembled WGS sequence"/>
</dbReference>
<evidence type="ECO:0000313" key="2">
    <source>
        <dbReference type="Proteomes" id="UP000308600"/>
    </source>
</evidence>
<organism evidence="1 2">
    <name type="scientific">Pluteus cervinus</name>
    <dbReference type="NCBI Taxonomy" id="181527"/>
    <lineage>
        <taxon>Eukaryota</taxon>
        <taxon>Fungi</taxon>
        <taxon>Dikarya</taxon>
        <taxon>Basidiomycota</taxon>
        <taxon>Agaricomycotina</taxon>
        <taxon>Agaricomycetes</taxon>
        <taxon>Agaricomycetidae</taxon>
        <taxon>Agaricales</taxon>
        <taxon>Pluteineae</taxon>
        <taxon>Pluteaceae</taxon>
        <taxon>Pluteus</taxon>
    </lineage>
</organism>
<keyword evidence="2" id="KW-1185">Reference proteome</keyword>
<proteinExistence type="predicted"/>
<dbReference type="EMBL" id="ML210009">
    <property type="protein sequence ID" value="TFK57825.1"/>
    <property type="molecule type" value="Genomic_DNA"/>
</dbReference>
<sequence>MFWLHKPLNVNRPNYLEIYSPPEAQVGVALGDTISEESRVDGVRTTTIVETVAATNITDMDAHPPFSDKISVRSWSNVTSGLYWGMEDPVIGIVFTPIRKLVHLGQRGRAPRTRTLLIRILLTIFDYLLKKPFCYAVAPFLDLVDDSATLTGATYVPPYYAMKIPTTRWWIMWYPSCIVAFVFGAVHFLAWNSHFPTPTEQTFWRISTATLIVVPFDLLIVGVAFDVHDRWKKPKLGKRTRVAVQVNRPSTA</sequence>
<accession>A0ACD2ZWM0</accession>
<gene>
    <name evidence="1" type="ORF">BDN72DRAFT_884335</name>
</gene>
<name>A0ACD2ZWM0_9AGAR</name>